<dbReference type="RefSeq" id="WP_003373689.1">
    <property type="nucleotide sequence ID" value="NZ_JACBBA010000001.1"/>
</dbReference>
<feature type="compositionally biased region" description="Acidic residues" evidence="3">
    <location>
        <begin position="837"/>
        <end position="851"/>
    </location>
</feature>
<dbReference type="EMBL" id="SWOV01000012">
    <property type="protein sequence ID" value="NFF87474.1"/>
    <property type="molecule type" value="Genomic_DNA"/>
</dbReference>
<reference evidence="8 9" key="1">
    <citation type="submission" date="2019-04" db="EMBL/GenBank/DDBJ databases">
        <title>Genome sequencing of Clostridium botulinum Groups I-IV and Clostridium butyricum.</title>
        <authorList>
            <person name="Brunt J."/>
            <person name="Van Vliet A.H.M."/>
            <person name="Stringer S.C."/>
            <person name="Carter A.T."/>
            <person name="Peck M.W."/>
        </authorList>
    </citation>
    <scope>NUCLEOTIDE SEQUENCE [LARGE SCALE GENOMIC DNA]</scope>
    <source>
        <strain evidence="5 9">1605</strain>
        <strain evidence="7 10">BL81</strain>
        <strain evidence="6 8">CB-K-33E</strain>
    </source>
</reference>
<dbReference type="InterPro" id="IPR025883">
    <property type="entry name" value="Cadherin-like_domain"/>
</dbReference>
<dbReference type="SUPFAM" id="SSF69360">
    <property type="entry name" value="Cell wall binding repeat"/>
    <property type="match status" value="1"/>
</dbReference>
<sequence length="994" mass="112350">MGEKINKKRIISLFVALTCIFSLLPTSFGMNKVQAATTNTSGRATLDITGPQYALTVSGTKLEGNTIDTGVKVDSTKTTYNTQGRFKDFQIDLPKYKQEVTDKKTDKDELQGKITEVETITKIDRTIDIASINKIKKDLLSEIDVTLTQTQNKSTSNEVTNGITIENLPLGTNEVMYEISEKTTTDIKTTVYKINADGSISKDSEDNSQTTDLITSKSTQIIIEHAENYAQGKIKKIDFKSYVGSKDTYLQDLKDGNKNKNKVPFLYNKELLTTDTESFFTYEHIVNDQIQNLDYIINFDESFKLDGAKVWMDGTSSTASTSGNTLEGALEKTDSKIMVIKMPNNGTLGKNYAIKLKFIDENSSNDYTLRKVDIQSKYNNEEILLQEKNYIDKEFKDVSVPGEPKRYEGKIYLDKNAGKVNITPNLGKSSGYTVKLSNHYLDEYGKVKIKQQDFDKFVSFSDSTSDKPNANVIYMDIYEGSESSEQLGALLATYELQVVFNGKQQPYKFNFGDNVTLKEANGGEKEINFNSSIHKYDLYVKDPSQKVRITYEDGLVETVARVKVNGIEESIQIKGSLEFDLRNSGGKQLTITIYKDGTLASDKYVFNIQGDSDEGGGEIPSAQNAYLSYLNFNTGDLKKEDGSAGFSRETLNYDLVVKPDTKVVDVTAIVDEPKASITEAKVIETGENYNLTSGTKSQIPLQESGTTTLQIVVTAENGKDKKMYTVVIKHDGRSNNADLKDIELNTGDYEFNSKHDTFKARVDQDVKSVKVKPIPVDENYSSITVDGEKFTGSPISISLKGQWKTEVDIVVVAEDKSTKKTYELTIYRTNDPLDDIKDPDDDDDDDDDDDKNDAYYDESNKIWIDMSKYEEWGKVNGKYIYFDKRGRQVKDAWVKVDGSWFYVNKSGYRDTGWIKQSDGRWYYLDNNGRMITGWFYDKERGNQYYFNPNGAMQVGWLYLGGNWYYFESGGRMLQNEKAYIDDAWYSFSNFGIMY</sequence>
<dbReference type="Pfam" id="PF19127">
    <property type="entry name" value="Choline_bind_3"/>
    <property type="match status" value="1"/>
</dbReference>
<evidence type="ECO:0000313" key="6">
    <source>
        <dbReference type="EMBL" id="NFN34481.1"/>
    </source>
</evidence>
<evidence type="ECO:0000313" key="5">
    <source>
        <dbReference type="EMBL" id="NFF87474.1"/>
    </source>
</evidence>
<feature type="repeat" description="Cell wall-binding" evidence="2">
    <location>
        <begin position="953"/>
        <end position="972"/>
    </location>
</feature>
<evidence type="ECO:0000256" key="2">
    <source>
        <dbReference type="PROSITE-ProRule" id="PRU00591"/>
    </source>
</evidence>
<feature type="repeat" description="Cell wall-binding" evidence="2">
    <location>
        <begin position="931"/>
        <end position="952"/>
    </location>
</feature>
<organism evidence="5 9">
    <name type="scientific">Clostridium botulinum</name>
    <dbReference type="NCBI Taxonomy" id="1491"/>
    <lineage>
        <taxon>Bacteria</taxon>
        <taxon>Bacillati</taxon>
        <taxon>Bacillota</taxon>
        <taxon>Clostridia</taxon>
        <taxon>Eubacteriales</taxon>
        <taxon>Clostridiaceae</taxon>
        <taxon>Clostridium</taxon>
    </lineage>
</organism>
<proteinExistence type="predicted"/>
<protein>
    <recommendedName>
        <fullName evidence="4">Cadherin-like beta-sandwich-like domain-containing protein</fullName>
    </recommendedName>
</protein>
<evidence type="ECO:0000313" key="8">
    <source>
        <dbReference type="Proteomes" id="UP000473681"/>
    </source>
</evidence>
<evidence type="ECO:0000259" key="4">
    <source>
        <dbReference type="Pfam" id="PF12733"/>
    </source>
</evidence>
<accession>A0A0M1LVD4</accession>
<dbReference type="Pfam" id="PF01473">
    <property type="entry name" value="Choline_bind_1"/>
    <property type="match status" value="2"/>
</dbReference>
<keyword evidence="1" id="KW-0677">Repeat</keyword>
<feature type="repeat" description="Cell wall-binding" evidence="2">
    <location>
        <begin position="910"/>
        <end position="930"/>
    </location>
</feature>
<dbReference type="InterPro" id="IPR018337">
    <property type="entry name" value="Cell_wall/Cho-bd_repeat"/>
</dbReference>
<dbReference type="Pfam" id="PF12733">
    <property type="entry name" value="Cadherin-like"/>
    <property type="match status" value="2"/>
</dbReference>
<evidence type="ECO:0000256" key="1">
    <source>
        <dbReference type="ARBA" id="ARBA00022737"/>
    </source>
</evidence>
<dbReference type="Proteomes" id="UP000476820">
    <property type="component" value="Unassembled WGS sequence"/>
</dbReference>
<dbReference type="OrthoDB" id="2663432at2"/>
<dbReference type="EMBL" id="SXFB01000004">
    <property type="protein sequence ID" value="NFV26003.1"/>
    <property type="molecule type" value="Genomic_DNA"/>
</dbReference>
<dbReference type="Proteomes" id="UP000486903">
    <property type="component" value="Unassembled WGS sequence"/>
</dbReference>
<evidence type="ECO:0000313" key="7">
    <source>
        <dbReference type="EMBL" id="NFV26003.1"/>
    </source>
</evidence>
<feature type="domain" description="Cadherin-like beta-sandwich-like" evidence="4">
    <location>
        <begin position="741"/>
        <end position="828"/>
    </location>
</feature>
<gene>
    <name evidence="5" type="ORF">FC774_06265</name>
    <name evidence="6" type="ORF">FDB51_04910</name>
    <name evidence="7" type="ORF">FDG31_07405</name>
</gene>
<dbReference type="Proteomes" id="UP000473681">
    <property type="component" value="Unassembled WGS sequence"/>
</dbReference>
<comment type="caution">
    <text evidence="5">The sequence shown here is derived from an EMBL/GenBank/DDBJ whole genome shotgun (WGS) entry which is preliminary data.</text>
</comment>
<dbReference type="AlphaFoldDB" id="A0A0M1LVD4"/>
<evidence type="ECO:0000313" key="10">
    <source>
        <dbReference type="Proteomes" id="UP000486903"/>
    </source>
</evidence>
<feature type="domain" description="Cadherin-like beta-sandwich-like" evidence="4">
    <location>
        <begin position="645"/>
        <end position="728"/>
    </location>
</feature>
<evidence type="ECO:0000313" key="9">
    <source>
        <dbReference type="Proteomes" id="UP000476820"/>
    </source>
</evidence>
<dbReference type="EMBL" id="SWVK01000005">
    <property type="protein sequence ID" value="NFN34481.1"/>
    <property type="molecule type" value="Genomic_DNA"/>
</dbReference>
<evidence type="ECO:0000256" key="3">
    <source>
        <dbReference type="SAM" id="MobiDB-lite"/>
    </source>
</evidence>
<name>A0A0M1LVD4_CLOBO</name>
<dbReference type="Gene3D" id="2.10.270.10">
    <property type="entry name" value="Cholin Binding"/>
    <property type="match status" value="1"/>
</dbReference>
<dbReference type="PROSITE" id="PS51170">
    <property type="entry name" value="CW"/>
    <property type="match status" value="3"/>
</dbReference>
<feature type="region of interest" description="Disordered" evidence="3">
    <location>
        <begin position="833"/>
        <end position="853"/>
    </location>
</feature>